<dbReference type="PRINTS" id="PR00909">
    <property type="entry name" value="SPERMDNBNDNG"/>
</dbReference>
<dbReference type="GO" id="GO:0019808">
    <property type="term" value="F:polyamine binding"/>
    <property type="evidence" value="ECO:0007669"/>
    <property type="project" value="InterPro"/>
</dbReference>
<dbReference type="Proteomes" id="UP000030512">
    <property type="component" value="Chromosome"/>
</dbReference>
<evidence type="ECO:0000256" key="1">
    <source>
        <dbReference type="ARBA" id="ARBA00004418"/>
    </source>
</evidence>
<keyword evidence="6" id="KW-1185">Reference proteome</keyword>
<sequence length="348" mass="39574">MSIIAKRSATVLTYFLTIICLATSSWVYARETLRVLTWDGYADNEVVSAFEQRFDVAIELTLVTSDDDLWQKINSRSYDVFAVNTAELQRYIDQGLSRPIRMANIPNHAQQLQRFQDLQAIPGLVRQNDIYAVPYTYSEMGLIYNRKLVKTAPQSMSAMWDAAYRGRVLAFNTSNHSFSLVGLLMGVANPFRMTDPELEQATRELVRLRRNVLTFYATAEEATRLFAKYDIALIFGNYGTQQLKALREAGADIGYVIPREGALAWLDCWAITRNSQNPELAEKWINYTLEKAVSERLTQQHGLANTITASLNDSTQNKPIIWLEPILNPLARKTLWDRIISGEAPEAF</sequence>
<accession>A0A126T792</accession>
<evidence type="ECO:0000256" key="2">
    <source>
        <dbReference type="ARBA" id="ARBA00022448"/>
    </source>
</evidence>
<dbReference type="GO" id="GO:0042597">
    <property type="term" value="C:periplasmic space"/>
    <property type="evidence" value="ECO:0007669"/>
    <property type="project" value="UniProtKB-SubCell"/>
</dbReference>
<keyword evidence="4" id="KW-0574">Periplasm</keyword>
<evidence type="ECO:0000256" key="4">
    <source>
        <dbReference type="ARBA" id="ARBA00022764"/>
    </source>
</evidence>
<dbReference type="STRING" id="1538553.JT25_014295"/>
<reference evidence="5 6" key="1">
    <citation type="journal article" date="2015" name="Environ. Microbiol.">
        <title>Methane oxidation coupled to nitrate reduction under hypoxia by the Gammaproteobacterium Methylomonas denitrificans, sp. nov. type strain FJG1.</title>
        <authorList>
            <person name="Kits K.D."/>
            <person name="Klotz M.G."/>
            <person name="Stein L.Y."/>
        </authorList>
    </citation>
    <scope>NUCLEOTIDE SEQUENCE [LARGE SCALE GENOMIC DNA]</scope>
    <source>
        <strain evidence="5 6">FJG1</strain>
    </source>
</reference>
<dbReference type="AlphaFoldDB" id="A0A126T792"/>
<organism evidence="5 6">
    <name type="scientific">Methylomonas denitrificans</name>
    <dbReference type="NCBI Taxonomy" id="1538553"/>
    <lineage>
        <taxon>Bacteria</taxon>
        <taxon>Pseudomonadati</taxon>
        <taxon>Pseudomonadota</taxon>
        <taxon>Gammaproteobacteria</taxon>
        <taxon>Methylococcales</taxon>
        <taxon>Methylococcaceae</taxon>
        <taxon>Methylomonas</taxon>
    </lineage>
</organism>
<keyword evidence="3" id="KW-0732">Signal</keyword>
<dbReference type="Gene3D" id="3.40.190.10">
    <property type="entry name" value="Periplasmic binding protein-like II"/>
    <property type="match status" value="2"/>
</dbReference>
<evidence type="ECO:0000256" key="3">
    <source>
        <dbReference type="ARBA" id="ARBA00022729"/>
    </source>
</evidence>
<dbReference type="KEGG" id="mdn:JT25_014295"/>
<dbReference type="Pfam" id="PF13416">
    <property type="entry name" value="SBP_bac_8"/>
    <property type="match status" value="1"/>
</dbReference>
<proteinExistence type="predicted"/>
<dbReference type="PANTHER" id="PTHR30222">
    <property type="entry name" value="SPERMIDINE/PUTRESCINE-BINDING PERIPLASMIC PROTEIN"/>
    <property type="match status" value="1"/>
</dbReference>
<dbReference type="InterPro" id="IPR006059">
    <property type="entry name" value="SBP"/>
</dbReference>
<evidence type="ECO:0000313" key="6">
    <source>
        <dbReference type="Proteomes" id="UP000030512"/>
    </source>
</evidence>
<comment type="subcellular location">
    <subcellularLocation>
        <location evidence="1">Periplasm</location>
    </subcellularLocation>
</comment>
<dbReference type="InterPro" id="IPR001188">
    <property type="entry name" value="Sperm_putr-bd"/>
</dbReference>
<protein>
    <submittedName>
        <fullName evidence="5">Spermidine/putrescine ABC transporter substrate-binding protein</fullName>
    </submittedName>
</protein>
<dbReference type="EMBL" id="CP014476">
    <property type="protein sequence ID" value="AMK77634.1"/>
    <property type="molecule type" value="Genomic_DNA"/>
</dbReference>
<evidence type="ECO:0000313" key="5">
    <source>
        <dbReference type="EMBL" id="AMK77634.1"/>
    </source>
</evidence>
<dbReference type="GO" id="GO:0015846">
    <property type="term" value="P:polyamine transport"/>
    <property type="evidence" value="ECO:0007669"/>
    <property type="project" value="InterPro"/>
</dbReference>
<gene>
    <name evidence="5" type="ORF">JT25_014295</name>
</gene>
<name>A0A126T792_9GAMM</name>
<keyword evidence="2" id="KW-0813">Transport</keyword>
<dbReference type="PANTHER" id="PTHR30222:SF17">
    <property type="entry name" value="SPERMIDINE_PUTRESCINE-BINDING PERIPLASMIC PROTEIN"/>
    <property type="match status" value="1"/>
</dbReference>
<dbReference type="RefSeq" id="WP_052142244.1">
    <property type="nucleotide sequence ID" value="NZ_CP014476.1"/>
</dbReference>
<dbReference type="SUPFAM" id="SSF53850">
    <property type="entry name" value="Periplasmic binding protein-like II"/>
    <property type="match status" value="1"/>
</dbReference>